<feature type="compositionally biased region" description="Low complexity" evidence="1">
    <location>
        <begin position="1"/>
        <end position="16"/>
    </location>
</feature>
<evidence type="ECO:0000313" key="3">
    <source>
        <dbReference type="Proteomes" id="UP001054889"/>
    </source>
</evidence>
<proteinExistence type="predicted"/>
<evidence type="ECO:0000313" key="2">
    <source>
        <dbReference type="EMBL" id="GJN03230.1"/>
    </source>
</evidence>
<dbReference type="AlphaFoldDB" id="A0AAV5CYB7"/>
<name>A0AAV5CYB7_ELECO</name>
<feature type="compositionally biased region" description="Polar residues" evidence="1">
    <location>
        <begin position="94"/>
        <end position="104"/>
    </location>
</feature>
<organism evidence="2 3">
    <name type="scientific">Eleusine coracana subsp. coracana</name>
    <dbReference type="NCBI Taxonomy" id="191504"/>
    <lineage>
        <taxon>Eukaryota</taxon>
        <taxon>Viridiplantae</taxon>
        <taxon>Streptophyta</taxon>
        <taxon>Embryophyta</taxon>
        <taxon>Tracheophyta</taxon>
        <taxon>Spermatophyta</taxon>
        <taxon>Magnoliopsida</taxon>
        <taxon>Liliopsida</taxon>
        <taxon>Poales</taxon>
        <taxon>Poaceae</taxon>
        <taxon>PACMAD clade</taxon>
        <taxon>Chloridoideae</taxon>
        <taxon>Cynodonteae</taxon>
        <taxon>Eleusininae</taxon>
        <taxon>Eleusine</taxon>
    </lineage>
</organism>
<dbReference type="EMBL" id="BQKI01000009">
    <property type="protein sequence ID" value="GJN03230.1"/>
    <property type="molecule type" value="Genomic_DNA"/>
</dbReference>
<dbReference type="Proteomes" id="UP001054889">
    <property type="component" value="Unassembled WGS sequence"/>
</dbReference>
<sequence length="104" mass="11053">MPQHSSPAATAAPSQPEVLLPHRSSFPSSHLPCCLLPLSPLLLLLPSSSLHYAGRLRHPAQATSVEADWDDCGDRFLASSTSPTLSSSLLSSPWLNPSKATRTP</sequence>
<accession>A0AAV5CYB7</accession>
<gene>
    <name evidence="2" type="primary">ga20651</name>
    <name evidence="2" type="ORF">PR202_ga20651</name>
</gene>
<keyword evidence="3" id="KW-1185">Reference proteome</keyword>
<reference evidence="2" key="1">
    <citation type="journal article" date="2018" name="DNA Res.">
        <title>Multiple hybrid de novo genome assembly of finger millet, an orphan allotetraploid crop.</title>
        <authorList>
            <person name="Hatakeyama M."/>
            <person name="Aluri S."/>
            <person name="Balachadran M.T."/>
            <person name="Sivarajan S.R."/>
            <person name="Patrignani A."/>
            <person name="Gruter S."/>
            <person name="Poveda L."/>
            <person name="Shimizu-Inatsugi R."/>
            <person name="Baeten J."/>
            <person name="Francoijs K.J."/>
            <person name="Nataraja K.N."/>
            <person name="Reddy Y.A.N."/>
            <person name="Phadnis S."/>
            <person name="Ravikumar R.L."/>
            <person name="Schlapbach R."/>
            <person name="Sreeman S.M."/>
            <person name="Shimizu K.K."/>
        </authorList>
    </citation>
    <scope>NUCLEOTIDE SEQUENCE</scope>
</reference>
<feature type="region of interest" description="Disordered" evidence="1">
    <location>
        <begin position="80"/>
        <end position="104"/>
    </location>
</feature>
<feature type="region of interest" description="Disordered" evidence="1">
    <location>
        <begin position="1"/>
        <end position="21"/>
    </location>
</feature>
<feature type="compositionally biased region" description="Low complexity" evidence="1">
    <location>
        <begin position="80"/>
        <end position="93"/>
    </location>
</feature>
<evidence type="ECO:0000256" key="1">
    <source>
        <dbReference type="SAM" id="MobiDB-lite"/>
    </source>
</evidence>
<protein>
    <submittedName>
        <fullName evidence="2">Uncharacterized protein</fullName>
    </submittedName>
</protein>
<comment type="caution">
    <text evidence="2">The sequence shown here is derived from an EMBL/GenBank/DDBJ whole genome shotgun (WGS) entry which is preliminary data.</text>
</comment>
<reference evidence="2" key="2">
    <citation type="submission" date="2021-12" db="EMBL/GenBank/DDBJ databases">
        <title>Resequencing data analysis of finger millet.</title>
        <authorList>
            <person name="Hatakeyama M."/>
            <person name="Aluri S."/>
            <person name="Balachadran M.T."/>
            <person name="Sivarajan S.R."/>
            <person name="Poveda L."/>
            <person name="Shimizu-Inatsugi R."/>
            <person name="Schlapbach R."/>
            <person name="Sreeman S.M."/>
            <person name="Shimizu K.K."/>
        </authorList>
    </citation>
    <scope>NUCLEOTIDE SEQUENCE</scope>
</reference>